<proteinExistence type="predicted"/>
<comment type="caution">
    <text evidence="2">The sequence shown here is derived from an EMBL/GenBank/DDBJ whole genome shotgun (WGS) entry which is preliminary data.</text>
</comment>
<evidence type="ECO:0000313" key="2">
    <source>
        <dbReference type="EMBL" id="KAJ1648336.1"/>
    </source>
</evidence>
<dbReference type="AlphaFoldDB" id="A0A9W8CKY8"/>
<accession>A0A9W8CKY8</accession>
<gene>
    <name evidence="2" type="ORF">LPJ64_000389</name>
</gene>
<dbReference type="Proteomes" id="UP001145021">
    <property type="component" value="Unassembled WGS sequence"/>
</dbReference>
<evidence type="ECO:0000256" key="1">
    <source>
        <dbReference type="SAM" id="MobiDB-lite"/>
    </source>
</evidence>
<name>A0A9W8CKY8_9FUNG</name>
<keyword evidence="3" id="KW-1185">Reference proteome</keyword>
<dbReference type="EMBL" id="JANBOH010000007">
    <property type="protein sequence ID" value="KAJ1648336.1"/>
    <property type="molecule type" value="Genomic_DNA"/>
</dbReference>
<feature type="compositionally biased region" description="Low complexity" evidence="1">
    <location>
        <begin position="202"/>
        <end position="219"/>
    </location>
</feature>
<feature type="compositionally biased region" description="Polar residues" evidence="1">
    <location>
        <begin position="146"/>
        <end position="178"/>
    </location>
</feature>
<evidence type="ECO:0000313" key="3">
    <source>
        <dbReference type="Proteomes" id="UP001145021"/>
    </source>
</evidence>
<sequence>MLVSGLLIGASSALLYNRYRLRRLHKRQTKGDIIYEEYETQLTAAEKHVLHKISSADGALSLTLKLPDTTLGMSLTPAAVSAASVCGSEKSLMSRSAVSLVSSTKPEPLCVVSGLSQSQAADNNNGAKTPSIKSSSNSSRSVCKSGNLSCPQEEQPLTPTAVRQQPQPDNKQSVSDSSLRGLGLGFGVRIASENARVGGPTSTDDAGSSHAGAGAGADTMISANGCSATENVAGPQSTPTTIKPHARRPSAMVITAVKWSSPVDDKTRRRTYSRPKNDSIDSISNGSNNSSSSFDKSQKVYSACKLPSDYPLPSANSSTLEAISSINTPISPRTLASPCGSTDYVFIPPSPSISSLYEVSIQEGTLSPHQGSLLVNARSAGVAKSASSPGSLPSVHSLFSPPPVHYHQRYFESHRMPQSPSLLRVKKSLDHLASK</sequence>
<organism evidence="2 3">
    <name type="scientific">Coemansia asiatica</name>
    <dbReference type="NCBI Taxonomy" id="1052880"/>
    <lineage>
        <taxon>Eukaryota</taxon>
        <taxon>Fungi</taxon>
        <taxon>Fungi incertae sedis</taxon>
        <taxon>Zoopagomycota</taxon>
        <taxon>Kickxellomycotina</taxon>
        <taxon>Kickxellomycetes</taxon>
        <taxon>Kickxellales</taxon>
        <taxon>Kickxellaceae</taxon>
        <taxon>Coemansia</taxon>
    </lineage>
</organism>
<protein>
    <submittedName>
        <fullName evidence="2">Uncharacterized protein</fullName>
    </submittedName>
</protein>
<feature type="region of interest" description="Disordered" evidence="1">
    <location>
        <begin position="119"/>
        <end position="179"/>
    </location>
</feature>
<feature type="compositionally biased region" description="Low complexity" evidence="1">
    <location>
        <begin position="280"/>
        <end position="293"/>
    </location>
</feature>
<reference evidence="2" key="1">
    <citation type="submission" date="2022-07" db="EMBL/GenBank/DDBJ databases">
        <title>Phylogenomic reconstructions and comparative analyses of Kickxellomycotina fungi.</title>
        <authorList>
            <person name="Reynolds N.K."/>
            <person name="Stajich J.E."/>
            <person name="Barry K."/>
            <person name="Grigoriev I.V."/>
            <person name="Crous P."/>
            <person name="Smith M.E."/>
        </authorList>
    </citation>
    <scope>NUCLEOTIDE SEQUENCE</scope>
    <source>
        <strain evidence="2">NBRC 105413</strain>
    </source>
</reference>
<feature type="compositionally biased region" description="Low complexity" evidence="1">
    <location>
        <begin position="128"/>
        <end position="145"/>
    </location>
</feature>
<feature type="region of interest" description="Disordered" evidence="1">
    <location>
        <begin position="195"/>
        <end position="249"/>
    </location>
</feature>
<feature type="region of interest" description="Disordered" evidence="1">
    <location>
        <begin position="263"/>
        <end position="294"/>
    </location>
</feature>
<feature type="compositionally biased region" description="Polar residues" evidence="1">
    <location>
        <begin position="221"/>
        <end position="241"/>
    </location>
</feature>